<keyword evidence="1" id="KW-0732">Signal</keyword>
<dbReference type="Pfam" id="PF14347">
    <property type="entry name" value="DUF4399"/>
    <property type="match status" value="1"/>
</dbReference>
<feature type="chain" id="PRO_5045485748" evidence="1">
    <location>
        <begin position="26"/>
        <end position="150"/>
    </location>
</feature>
<evidence type="ECO:0000259" key="2">
    <source>
        <dbReference type="Pfam" id="PF14347"/>
    </source>
</evidence>
<dbReference type="Proteomes" id="UP000661077">
    <property type="component" value="Unassembled WGS sequence"/>
</dbReference>
<feature type="domain" description="DUF4399" evidence="2">
    <location>
        <begin position="60"/>
        <end position="150"/>
    </location>
</feature>
<sequence length="150" mass="15428">MNQALKTRIALAAAVVSLGAGFGLAGMAMADAQRTPSPAGAEVYFIAPADGATVTSPVTVKFGLKGMGIAPAGITFDNTGHHHLIIDADLPPLGAPIPTDAQHVHFGKGQTETTLELKPGKHTLQLLLGDFGHIPHDPVVASKKITITVK</sequence>
<keyword evidence="4" id="KW-1185">Reference proteome</keyword>
<dbReference type="RefSeq" id="WP_203165868.1">
    <property type="nucleotide sequence ID" value="NZ_JAEVLS010000001.1"/>
</dbReference>
<protein>
    <submittedName>
        <fullName evidence="3">DUF4399 domain-containing protein</fullName>
    </submittedName>
</protein>
<proteinExistence type="predicted"/>
<accession>A0ABS1WSF3</accession>
<dbReference type="InterPro" id="IPR025512">
    <property type="entry name" value="DUF4399"/>
</dbReference>
<organism evidence="3 4">
    <name type="scientific">Steroidobacter gossypii</name>
    <dbReference type="NCBI Taxonomy" id="2805490"/>
    <lineage>
        <taxon>Bacteria</taxon>
        <taxon>Pseudomonadati</taxon>
        <taxon>Pseudomonadota</taxon>
        <taxon>Gammaproteobacteria</taxon>
        <taxon>Steroidobacterales</taxon>
        <taxon>Steroidobacteraceae</taxon>
        <taxon>Steroidobacter</taxon>
    </lineage>
</organism>
<evidence type="ECO:0000313" key="3">
    <source>
        <dbReference type="EMBL" id="MBM0103917.1"/>
    </source>
</evidence>
<name>A0ABS1WSF3_9GAMM</name>
<evidence type="ECO:0000313" key="4">
    <source>
        <dbReference type="Proteomes" id="UP000661077"/>
    </source>
</evidence>
<feature type="signal peptide" evidence="1">
    <location>
        <begin position="1"/>
        <end position="25"/>
    </location>
</feature>
<comment type="caution">
    <text evidence="3">The sequence shown here is derived from an EMBL/GenBank/DDBJ whole genome shotgun (WGS) entry which is preliminary data.</text>
</comment>
<reference evidence="3 4" key="1">
    <citation type="journal article" date="2021" name="Int. J. Syst. Evol. Microbiol.">
        <title>Steroidobacter gossypii sp. nov., isolated from soil of cotton cropping field.</title>
        <authorList>
            <person name="Huang R."/>
            <person name="Yang S."/>
            <person name="Zhen C."/>
            <person name="Liu W."/>
        </authorList>
    </citation>
    <scope>NUCLEOTIDE SEQUENCE [LARGE SCALE GENOMIC DNA]</scope>
    <source>
        <strain evidence="3 4">S1-65</strain>
    </source>
</reference>
<gene>
    <name evidence="3" type="ORF">JM946_04145</name>
</gene>
<evidence type="ECO:0000256" key="1">
    <source>
        <dbReference type="SAM" id="SignalP"/>
    </source>
</evidence>
<dbReference type="EMBL" id="JAEVLS010000001">
    <property type="protein sequence ID" value="MBM0103917.1"/>
    <property type="molecule type" value="Genomic_DNA"/>
</dbReference>